<dbReference type="EMBL" id="WUQX01000001">
    <property type="protein sequence ID" value="MXP78107.1"/>
    <property type="molecule type" value="Genomic_DNA"/>
</dbReference>
<accession>A0A7X3MKV6</accession>
<dbReference type="InterPro" id="IPR002826">
    <property type="entry name" value="MptE-like"/>
</dbReference>
<comment type="caution">
    <text evidence="2">The sequence shown here is derived from an EMBL/GenBank/DDBJ whole genome shotgun (WGS) entry which is preliminary data.</text>
</comment>
<dbReference type="AlphaFoldDB" id="A0A7X3MKV6"/>
<evidence type="ECO:0000313" key="2">
    <source>
        <dbReference type="EMBL" id="MXP78107.1"/>
    </source>
</evidence>
<gene>
    <name evidence="2" type="ORF">GN277_22945</name>
</gene>
<dbReference type="RefSeq" id="WP_159754249.1">
    <property type="nucleotide sequence ID" value="NZ_WUQX01000001.1"/>
</dbReference>
<evidence type="ECO:0000313" key="3">
    <source>
        <dbReference type="Proteomes" id="UP000460412"/>
    </source>
</evidence>
<feature type="domain" description="6-hydroxymethylpterin diphosphokinase MptE-like" evidence="1">
    <location>
        <begin position="220"/>
        <end position="378"/>
    </location>
</feature>
<dbReference type="Gene3D" id="3.90.1480.10">
    <property type="entry name" value="Alpha-2,3-sialyltransferase"/>
    <property type="match status" value="1"/>
</dbReference>
<keyword evidence="3" id="KW-1185">Reference proteome</keyword>
<dbReference type="Proteomes" id="UP000460412">
    <property type="component" value="Unassembled WGS sequence"/>
</dbReference>
<sequence>MKYVIFGAGSYGELALDFLGYLRVLCFADNYAYGKELRGKKIISFGELKELSLDELIIVVASGNYSKEMEAQLIANHMTKYFIFHDYDLRIDIEVLPIYALNKRIERVSYNRILSCGNVSKYHKIAVLGINHYIPYLLSEIAIQNNYKNIVEVISHTDTDVRQCMGIPVVTWKEADKDFDCLIVNEKRQLIDNLEIYENAEGDFDIIDIYDADFVEPSFYHPELQKYKDLYKGKRIFVIGNGPSLTIKDLSTLHRHREICIVSNMMYRAYDQTDFRADFYIMCDQDGIDDSQEDLSNIPGNLLIGDGYHVERPNRPIKGIQYYHDLFTHFLPNYPKFSNDLSKGLYRGGTITYNGLQLAAYLGAKEIYLLGVDHSYLNNSTAEENHFIKNYYSQEEKKRYEERNKERVIPFEADKALKAYEAAELYSRKHGFRIYNATRGGKLEVFERVAFDSLFED</sequence>
<dbReference type="Pfam" id="PF01973">
    <property type="entry name" value="MptE-like"/>
    <property type="match status" value="1"/>
</dbReference>
<reference evidence="2 3" key="1">
    <citation type="submission" date="2019-12" db="EMBL/GenBank/DDBJ databases">
        <title>Sporaefaciens musculi gen. nov., sp. nov., a novel bacterium isolated from the caecum of an obese mouse.</title>
        <authorList>
            <person name="Rasmussen T.S."/>
            <person name="Streidl T."/>
            <person name="Hitch T.C.A."/>
            <person name="Wortmann E."/>
            <person name="Deptula P."/>
            <person name="Hansen M."/>
            <person name="Nielsen D.S."/>
            <person name="Clavel T."/>
            <person name="Vogensen F.K."/>
        </authorList>
    </citation>
    <scope>NUCLEOTIDE SEQUENCE [LARGE SCALE GENOMIC DNA]</scope>
    <source>
        <strain evidence="2 3">WCA-9-b2</strain>
    </source>
</reference>
<proteinExistence type="predicted"/>
<dbReference type="Gene3D" id="3.40.50.720">
    <property type="entry name" value="NAD(P)-binding Rossmann-like Domain"/>
    <property type="match status" value="1"/>
</dbReference>
<organism evidence="2 3">
    <name type="scientific">Sporofaciens musculi</name>
    <dbReference type="NCBI Taxonomy" id="2681861"/>
    <lineage>
        <taxon>Bacteria</taxon>
        <taxon>Bacillati</taxon>
        <taxon>Bacillota</taxon>
        <taxon>Clostridia</taxon>
        <taxon>Lachnospirales</taxon>
        <taxon>Lachnospiraceae</taxon>
        <taxon>Sporofaciens</taxon>
    </lineage>
</organism>
<evidence type="ECO:0000259" key="1">
    <source>
        <dbReference type="Pfam" id="PF01973"/>
    </source>
</evidence>
<name>A0A7X3MKV6_9FIRM</name>
<protein>
    <submittedName>
        <fullName evidence="2">DUF115 domain-containing protein</fullName>
    </submittedName>
</protein>